<protein>
    <recommendedName>
        <fullName evidence="3">CHAT domain-containing protein</fullName>
    </recommendedName>
</protein>
<gene>
    <name evidence="4" type="ORF">Mic7113_2357</name>
</gene>
<dbReference type="Pfam" id="PF13424">
    <property type="entry name" value="TPR_12"/>
    <property type="match status" value="4"/>
</dbReference>
<evidence type="ECO:0000313" key="5">
    <source>
        <dbReference type="Proteomes" id="UP000010471"/>
    </source>
</evidence>
<evidence type="ECO:0000259" key="3">
    <source>
        <dbReference type="Pfam" id="PF12770"/>
    </source>
</evidence>
<evidence type="ECO:0000313" key="4">
    <source>
        <dbReference type="EMBL" id="AFZ18162.1"/>
    </source>
</evidence>
<feature type="repeat" description="TPR" evidence="1">
    <location>
        <begin position="202"/>
        <end position="235"/>
    </location>
</feature>
<dbReference type="eggNOG" id="COG4995">
    <property type="taxonomic scope" value="Bacteria"/>
</dbReference>
<sequence length="842" mass="91422">MKGGARENMCQTQTQLVSPDDELPEAFSPSTLLTAMQPQKIALTVLITLLATISPSLMGLFLSSFPTARTLALSQDSGKTSADQLIQQGITQYQQGKLDTAIQSWQQALKIYQQLKERQGEATALGNLGAAYLATGNYKQAIASLQPLIPITQALGDRNGEARALGNLGIAYKGLGDYEKAIASHQQALTLMQQLKNRQGEGQILGNLGNAYEGLGNYDKAIASYQQSLTIAQEVKDRVGEGAAFGNLGAIYANQGKYDEAIKTYQKSLAIAQAVDDKAGQANTLNNLGIASQVKGDTAKAIDYYNQSLTLARAIGDRQLEARTLGGLGLTYEDQRDFPKAIAHQQQTLKIAQTIGDRQLEAMAFNNLGHALFSANNLPEAEKQLRQALTAFESLRPGLTDADNVSIFDTQVFSYNLLKQILIAAKKPEAALEISERGRARAFVELLGQRLSPQAAQNYKTKAQPPTIQQIQQIAKTQKATLVEYAIIPDDDFKFQGKLRGPSAKLFIWVVQPTGQVAFREVDLKNLQPVPGQASDKEATSLEDLIRASRNLAGPYAQRSESVRKQLYQLLIQPIAEFLPKDPTERVVFIPHETLFLLPFPALQDASGQYLIEKHTILTAPAIQVLELTHQQRKNQASQNTEQLQGENALIVGNPKMPAELEPLPAAEKEAIEIAQLLNTQAITGEQATKVSIVKQMTQARLMHFATHGLLDDIKKLGVPGALALAPSQGDEGFLTAGEILNLKLNADLVVLSACNTGRGKITGDGVIGLSRSLISAGTPSVIVSLWSVPDAPTALLMTEFYRNLKQNPDKAQALRQAMLTTMKQQPNPYNWAAFTLVGEAD</sequence>
<reference evidence="4 5" key="1">
    <citation type="submission" date="2012-06" db="EMBL/GenBank/DDBJ databases">
        <title>Finished chromosome of genome of Microcoleus sp. PCC 7113.</title>
        <authorList>
            <consortium name="US DOE Joint Genome Institute"/>
            <person name="Gugger M."/>
            <person name="Coursin T."/>
            <person name="Rippka R."/>
            <person name="Tandeau De Marsac N."/>
            <person name="Huntemann M."/>
            <person name="Wei C.-L."/>
            <person name="Han J."/>
            <person name="Detter J.C."/>
            <person name="Han C."/>
            <person name="Tapia R."/>
            <person name="Chen A."/>
            <person name="Kyrpides N."/>
            <person name="Mavromatis K."/>
            <person name="Markowitz V."/>
            <person name="Szeto E."/>
            <person name="Ivanova N."/>
            <person name="Pagani I."/>
            <person name="Pati A."/>
            <person name="Goodwin L."/>
            <person name="Nordberg H.P."/>
            <person name="Cantor M.N."/>
            <person name="Hua S.X."/>
            <person name="Woyke T."/>
            <person name="Kerfeld C.A."/>
        </authorList>
    </citation>
    <scope>NUCLEOTIDE SEQUENCE [LARGE SCALE GENOMIC DNA]</scope>
    <source>
        <strain evidence="4 5">PCC 7113</strain>
    </source>
</reference>
<keyword evidence="5" id="KW-1185">Reference proteome</keyword>
<dbReference type="eggNOG" id="COG0457">
    <property type="taxonomic scope" value="Bacteria"/>
</dbReference>
<dbReference type="KEGG" id="mic:Mic7113_2357"/>
<dbReference type="EMBL" id="CP003630">
    <property type="protein sequence ID" value="AFZ18162.1"/>
    <property type="molecule type" value="Genomic_DNA"/>
</dbReference>
<evidence type="ECO:0000256" key="2">
    <source>
        <dbReference type="SAM" id="Phobius"/>
    </source>
</evidence>
<feature type="domain" description="CHAT" evidence="3">
    <location>
        <begin position="565"/>
        <end position="840"/>
    </location>
</feature>
<dbReference type="PATRIC" id="fig|1173027.3.peg.2578"/>
<dbReference type="SMART" id="SM00028">
    <property type="entry name" value="TPR"/>
    <property type="match status" value="8"/>
</dbReference>
<dbReference type="HOGENOM" id="CLU_002404_0_1_3"/>
<dbReference type="InterPro" id="IPR024983">
    <property type="entry name" value="CHAT_dom"/>
</dbReference>
<dbReference type="AlphaFoldDB" id="K9WF80"/>
<accession>K9WF80</accession>
<dbReference type="PANTHER" id="PTHR10098:SF108">
    <property type="entry name" value="TETRATRICOPEPTIDE REPEAT PROTEIN 28"/>
    <property type="match status" value="1"/>
</dbReference>
<keyword evidence="2" id="KW-0812">Transmembrane</keyword>
<dbReference type="STRING" id="1173027.Mic7113_2357"/>
<dbReference type="InterPro" id="IPR019734">
    <property type="entry name" value="TPR_rpt"/>
</dbReference>
<organism evidence="4 5">
    <name type="scientific">Allocoleopsis franciscana PCC 7113</name>
    <dbReference type="NCBI Taxonomy" id="1173027"/>
    <lineage>
        <taxon>Bacteria</taxon>
        <taxon>Bacillati</taxon>
        <taxon>Cyanobacteriota</taxon>
        <taxon>Cyanophyceae</taxon>
        <taxon>Coleofasciculales</taxon>
        <taxon>Coleofasciculaceae</taxon>
        <taxon>Allocoleopsis</taxon>
        <taxon>Allocoleopsis franciscana</taxon>
    </lineage>
</organism>
<feature type="repeat" description="TPR" evidence="1">
    <location>
        <begin position="242"/>
        <end position="275"/>
    </location>
</feature>
<dbReference type="Proteomes" id="UP000010471">
    <property type="component" value="Chromosome"/>
</dbReference>
<feature type="repeat" description="TPR" evidence="1">
    <location>
        <begin position="162"/>
        <end position="195"/>
    </location>
</feature>
<evidence type="ECO:0000256" key="1">
    <source>
        <dbReference type="PROSITE-ProRule" id="PRU00339"/>
    </source>
</evidence>
<dbReference type="Gene3D" id="1.25.40.10">
    <property type="entry name" value="Tetratricopeptide repeat domain"/>
    <property type="match status" value="3"/>
</dbReference>
<dbReference type="Pfam" id="PF12770">
    <property type="entry name" value="CHAT"/>
    <property type="match status" value="1"/>
</dbReference>
<feature type="transmembrane region" description="Helical" evidence="2">
    <location>
        <begin position="41"/>
        <end position="62"/>
    </location>
</feature>
<dbReference type="PANTHER" id="PTHR10098">
    <property type="entry name" value="RAPSYN-RELATED"/>
    <property type="match status" value="1"/>
</dbReference>
<dbReference type="SUPFAM" id="SSF48452">
    <property type="entry name" value="TPR-like"/>
    <property type="match status" value="2"/>
</dbReference>
<name>K9WF80_9CYAN</name>
<feature type="repeat" description="TPR" evidence="1">
    <location>
        <begin position="122"/>
        <end position="155"/>
    </location>
</feature>
<keyword evidence="1" id="KW-0802">TPR repeat</keyword>
<keyword evidence="2" id="KW-1133">Transmembrane helix</keyword>
<dbReference type="PROSITE" id="PS50293">
    <property type="entry name" value="TPR_REGION"/>
    <property type="match status" value="2"/>
</dbReference>
<proteinExistence type="predicted"/>
<dbReference type="InterPro" id="IPR011990">
    <property type="entry name" value="TPR-like_helical_dom_sf"/>
</dbReference>
<dbReference type="PROSITE" id="PS50005">
    <property type="entry name" value="TPR"/>
    <property type="match status" value="4"/>
</dbReference>
<keyword evidence="2" id="KW-0472">Membrane</keyword>